<reference evidence="1" key="1">
    <citation type="submission" date="2017-05" db="UniProtKB">
        <authorList>
            <consortium name="EnsemblMetazoa"/>
        </authorList>
    </citation>
    <scope>IDENTIFICATION</scope>
</reference>
<organism evidence="1">
    <name type="scientific">Amphimedon queenslandica</name>
    <name type="common">Sponge</name>
    <dbReference type="NCBI Taxonomy" id="400682"/>
    <lineage>
        <taxon>Eukaryota</taxon>
        <taxon>Metazoa</taxon>
        <taxon>Porifera</taxon>
        <taxon>Demospongiae</taxon>
        <taxon>Heteroscleromorpha</taxon>
        <taxon>Haplosclerida</taxon>
        <taxon>Niphatidae</taxon>
        <taxon>Amphimedon</taxon>
    </lineage>
</organism>
<name>A0A1X7SFF1_AMPQE</name>
<dbReference type="InParanoid" id="A0A1X7SFF1"/>
<sequence length="14" mass="1552">PIDLNETLNIALLI</sequence>
<evidence type="ECO:0000313" key="1">
    <source>
        <dbReference type="EnsemblMetazoa" id="Aqu2.1.00798_001"/>
    </source>
</evidence>
<protein>
    <submittedName>
        <fullName evidence="1">Uncharacterized protein</fullName>
    </submittedName>
</protein>
<accession>A0A1X7SFF1</accession>
<proteinExistence type="predicted"/>
<dbReference type="EnsemblMetazoa" id="Aqu2.1.00798_001">
    <property type="protein sequence ID" value="Aqu2.1.00798_001"/>
    <property type="gene ID" value="Aqu2.1.00798"/>
</dbReference>